<feature type="region of interest" description="Disordered" evidence="1">
    <location>
        <begin position="89"/>
        <end position="119"/>
    </location>
</feature>
<comment type="caution">
    <text evidence="2">The sequence shown here is derived from an EMBL/GenBank/DDBJ whole genome shotgun (WGS) entry which is preliminary data.</text>
</comment>
<dbReference type="Proteomes" id="UP000094444">
    <property type="component" value="Unassembled WGS sequence"/>
</dbReference>
<organism evidence="2 3">
    <name type="scientific">Diaporthe helianthi</name>
    <dbReference type="NCBI Taxonomy" id="158607"/>
    <lineage>
        <taxon>Eukaryota</taxon>
        <taxon>Fungi</taxon>
        <taxon>Dikarya</taxon>
        <taxon>Ascomycota</taxon>
        <taxon>Pezizomycotina</taxon>
        <taxon>Sordariomycetes</taxon>
        <taxon>Sordariomycetidae</taxon>
        <taxon>Diaporthales</taxon>
        <taxon>Diaporthaceae</taxon>
        <taxon>Diaporthe</taxon>
    </lineage>
</organism>
<sequence length="161" mass="18294">MVGFTKCNDCKKWKAHKAFVRSRVKRGSNLWVRNGYMWHKYKSCNRCFRTYRNRGMSVDEFIRVFGAEEHDLSEPEILIDEVETLDVQDEPAKDNSAKYRGAEHAGNDTKPRDKKGPDAALKAVKLDRLMDWLAAKQEGTDEMMKATEAASGVLVSSSTST</sequence>
<accession>A0A2P5I6C3</accession>
<evidence type="ECO:0000313" key="3">
    <source>
        <dbReference type="Proteomes" id="UP000094444"/>
    </source>
</evidence>
<proteinExistence type="predicted"/>
<dbReference type="EMBL" id="MAVT02000216">
    <property type="protein sequence ID" value="POS78053.1"/>
    <property type="molecule type" value="Genomic_DNA"/>
</dbReference>
<evidence type="ECO:0000256" key="1">
    <source>
        <dbReference type="SAM" id="MobiDB-lite"/>
    </source>
</evidence>
<dbReference type="AlphaFoldDB" id="A0A2P5I6C3"/>
<name>A0A2P5I6C3_DIAHE</name>
<dbReference type="InParanoid" id="A0A2P5I6C3"/>
<reference evidence="2" key="1">
    <citation type="submission" date="2017-09" db="EMBL/GenBank/DDBJ databases">
        <title>Polyketide synthases of a Diaporthe helianthi virulent isolate.</title>
        <authorList>
            <person name="Baroncelli R."/>
        </authorList>
    </citation>
    <scope>NUCLEOTIDE SEQUENCE [LARGE SCALE GENOMIC DNA]</scope>
    <source>
        <strain evidence="2">7/96</strain>
    </source>
</reference>
<keyword evidence="3" id="KW-1185">Reference proteome</keyword>
<protein>
    <submittedName>
        <fullName evidence="2">Uncharacterized protein</fullName>
    </submittedName>
</protein>
<gene>
    <name evidence="2" type="ORF">DHEL01_v203539</name>
</gene>
<feature type="compositionally biased region" description="Basic and acidic residues" evidence="1">
    <location>
        <begin position="90"/>
        <end position="117"/>
    </location>
</feature>
<dbReference type="OrthoDB" id="10339911at2759"/>
<evidence type="ECO:0000313" key="2">
    <source>
        <dbReference type="EMBL" id="POS78053.1"/>
    </source>
</evidence>